<dbReference type="Pfam" id="PF04832">
    <property type="entry name" value="SOUL"/>
    <property type="match status" value="1"/>
</dbReference>
<evidence type="ECO:0000256" key="2">
    <source>
        <dbReference type="SAM" id="SignalP"/>
    </source>
</evidence>
<comment type="caution">
    <text evidence="3">The sequence shown here is derived from an EMBL/GenBank/DDBJ whole genome shotgun (WGS) entry which is preliminary data.</text>
</comment>
<proteinExistence type="inferred from homology"/>
<accession>A0AAV4C530</accession>
<dbReference type="InterPro" id="IPR011256">
    <property type="entry name" value="Reg_factor_effector_dom_sf"/>
</dbReference>
<evidence type="ECO:0000313" key="3">
    <source>
        <dbReference type="EMBL" id="GFO26520.1"/>
    </source>
</evidence>
<gene>
    <name evidence="3" type="ORF">PoB_005302500</name>
</gene>
<evidence type="ECO:0000313" key="4">
    <source>
        <dbReference type="Proteomes" id="UP000735302"/>
    </source>
</evidence>
<dbReference type="EMBL" id="BLXT01005843">
    <property type="protein sequence ID" value="GFO26520.1"/>
    <property type="molecule type" value="Genomic_DNA"/>
</dbReference>
<comment type="similarity">
    <text evidence="1">Belongs to the HEBP family.</text>
</comment>
<feature type="signal peptide" evidence="2">
    <location>
        <begin position="1"/>
        <end position="21"/>
    </location>
</feature>
<protein>
    <submittedName>
        <fullName evidence="3">Heme-binding protein 2-like</fullName>
    </submittedName>
</protein>
<dbReference type="AlphaFoldDB" id="A0AAV4C530"/>
<keyword evidence="2" id="KW-0732">Signal</keyword>
<sequence length="229" mass="25956">MANSLFTTCFATLILAQCSLGVIRQSDLTGILRINPELIGSQYQFFHGVKPDFCNHLDCPDFTELNKTKDYEERAYRASRWVSTSVEGMDYSAAEEEMFDKLFLYIEGENTKKQVIKMTAPVLTKVIAGSGPACKSNFTMSFYLPPSLKQPPQPTDKTVYFSSLPAQKVFVSYFGGYATESAWLEHAETLAKALVRDSKSFNQDFFFTAGYDSPFKILNRHNEVWYIAE</sequence>
<keyword evidence="4" id="KW-1185">Reference proteome</keyword>
<dbReference type="InterPro" id="IPR006917">
    <property type="entry name" value="SOUL_heme-bd"/>
</dbReference>
<name>A0AAV4C530_9GAST</name>
<dbReference type="PANTHER" id="PTHR11220">
    <property type="entry name" value="HEME-BINDING PROTEIN-RELATED"/>
    <property type="match status" value="1"/>
</dbReference>
<dbReference type="Gene3D" id="3.20.80.10">
    <property type="entry name" value="Regulatory factor, effector binding domain"/>
    <property type="match status" value="1"/>
</dbReference>
<dbReference type="FunFam" id="3.20.80.10:FF:000002">
    <property type="entry name" value="Heme-binding protein 2"/>
    <property type="match status" value="1"/>
</dbReference>
<reference evidence="3 4" key="1">
    <citation type="journal article" date="2021" name="Elife">
        <title>Chloroplast acquisition without the gene transfer in kleptoplastic sea slugs, Plakobranchus ocellatus.</title>
        <authorList>
            <person name="Maeda T."/>
            <person name="Takahashi S."/>
            <person name="Yoshida T."/>
            <person name="Shimamura S."/>
            <person name="Takaki Y."/>
            <person name="Nagai Y."/>
            <person name="Toyoda A."/>
            <person name="Suzuki Y."/>
            <person name="Arimoto A."/>
            <person name="Ishii H."/>
            <person name="Satoh N."/>
            <person name="Nishiyama T."/>
            <person name="Hasebe M."/>
            <person name="Maruyama T."/>
            <person name="Minagawa J."/>
            <person name="Obokata J."/>
            <person name="Shigenobu S."/>
        </authorList>
    </citation>
    <scope>NUCLEOTIDE SEQUENCE [LARGE SCALE GENOMIC DNA]</scope>
</reference>
<dbReference type="SUPFAM" id="SSF55136">
    <property type="entry name" value="Probable bacterial effector-binding domain"/>
    <property type="match status" value="1"/>
</dbReference>
<dbReference type="Proteomes" id="UP000735302">
    <property type="component" value="Unassembled WGS sequence"/>
</dbReference>
<evidence type="ECO:0000256" key="1">
    <source>
        <dbReference type="ARBA" id="ARBA00009817"/>
    </source>
</evidence>
<organism evidence="3 4">
    <name type="scientific">Plakobranchus ocellatus</name>
    <dbReference type="NCBI Taxonomy" id="259542"/>
    <lineage>
        <taxon>Eukaryota</taxon>
        <taxon>Metazoa</taxon>
        <taxon>Spiralia</taxon>
        <taxon>Lophotrochozoa</taxon>
        <taxon>Mollusca</taxon>
        <taxon>Gastropoda</taxon>
        <taxon>Heterobranchia</taxon>
        <taxon>Euthyneura</taxon>
        <taxon>Panpulmonata</taxon>
        <taxon>Sacoglossa</taxon>
        <taxon>Placobranchoidea</taxon>
        <taxon>Plakobranchidae</taxon>
        <taxon>Plakobranchus</taxon>
    </lineage>
</organism>
<feature type="chain" id="PRO_5043562407" evidence="2">
    <location>
        <begin position="22"/>
        <end position="229"/>
    </location>
</feature>
<dbReference type="PANTHER" id="PTHR11220:SF1">
    <property type="entry name" value="HEME-BINDING PROTEIN 2"/>
    <property type="match status" value="1"/>
</dbReference>